<evidence type="ECO:0000313" key="3">
    <source>
        <dbReference type="Proteomes" id="UP000050867"/>
    </source>
</evidence>
<dbReference type="PANTHER" id="PTHR23419">
    <property type="entry name" value="DIVALENT CATION TOLERANCE CUTA-RELATED"/>
    <property type="match status" value="1"/>
</dbReference>
<dbReference type="OrthoDB" id="37622at2"/>
<dbReference type="InterPro" id="IPR004323">
    <property type="entry name" value="Ion_tolerance_CutA"/>
</dbReference>
<name>A0A0T6LSX4_WENVI</name>
<dbReference type="InterPro" id="IPR015867">
    <property type="entry name" value="N-reg_PII/ATP_PRibTrfase_C"/>
</dbReference>
<reference evidence="2 3" key="1">
    <citation type="submission" date="2015-10" db="EMBL/GenBank/DDBJ databases">
        <title>Draft genome sequence of pyrrolomycin-producing Streptomyces vitaminophilus.</title>
        <authorList>
            <person name="Graham D.E."/>
            <person name="Mahan K.M."/>
            <person name="Klingeman D.M."/>
            <person name="Hettich R.L."/>
            <person name="Parry R.J."/>
        </authorList>
    </citation>
    <scope>NUCLEOTIDE SEQUENCE [LARGE SCALE GENOMIC DNA]</scope>
    <source>
        <strain evidence="2 3">ATCC 31673</strain>
    </source>
</reference>
<dbReference type="RefSeq" id="WP_018384506.1">
    <property type="nucleotide sequence ID" value="NZ_LLZU01000015.1"/>
</dbReference>
<protein>
    <submittedName>
        <fullName evidence="2">Cation tolerance protein CutA</fullName>
    </submittedName>
</protein>
<dbReference type="AlphaFoldDB" id="A0A0T6LSX4"/>
<dbReference type="Gene3D" id="3.30.70.120">
    <property type="match status" value="1"/>
</dbReference>
<evidence type="ECO:0000256" key="1">
    <source>
        <dbReference type="ARBA" id="ARBA00010169"/>
    </source>
</evidence>
<dbReference type="STRING" id="76728.AQ490_21700"/>
<keyword evidence="3" id="KW-1185">Reference proteome</keyword>
<dbReference type="GO" id="GO:0010038">
    <property type="term" value="P:response to metal ion"/>
    <property type="evidence" value="ECO:0007669"/>
    <property type="project" value="InterPro"/>
</dbReference>
<proteinExistence type="inferred from homology"/>
<evidence type="ECO:0000313" key="2">
    <source>
        <dbReference type="EMBL" id="KRV49112.1"/>
    </source>
</evidence>
<sequence>MADGDFLAVLTTVDTEERAQALAEGAVARRLAACAQIDAPIRSVYRWQGAVLTDTEWRIVYKTTAARYGQLEAYLLEEHSYDTPEVIATPITEGSDAYLSWLRTETEPNPPAGQ</sequence>
<organism evidence="2 3">
    <name type="scientific">Wenjunlia vitaminophila</name>
    <name type="common">Streptomyces vitaminophilus</name>
    <dbReference type="NCBI Taxonomy" id="76728"/>
    <lineage>
        <taxon>Bacteria</taxon>
        <taxon>Bacillati</taxon>
        <taxon>Actinomycetota</taxon>
        <taxon>Actinomycetes</taxon>
        <taxon>Kitasatosporales</taxon>
        <taxon>Streptomycetaceae</taxon>
        <taxon>Wenjunlia</taxon>
    </lineage>
</organism>
<dbReference type="EMBL" id="LLZU01000015">
    <property type="protein sequence ID" value="KRV49112.1"/>
    <property type="molecule type" value="Genomic_DNA"/>
</dbReference>
<dbReference type="Pfam" id="PF03091">
    <property type="entry name" value="CutA1"/>
    <property type="match status" value="1"/>
</dbReference>
<dbReference type="eggNOG" id="COG1324">
    <property type="taxonomic scope" value="Bacteria"/>
</dbReference>
<comment type="similarity">
    <text evidence="1">Belongs to the CutA family.</text>
</comment>
<dbReference type="SUPFAM" id="SSF54913">
    <property type="entry name" value="GlnB-like"/>
    <property type="match status" value="1"/>
</dbReference>
<comment type="caution">
    <text evidence="2">The sequence shown here is derived from an EMBL/GenBank/DDBJ whole genome shotgun (WGS) entry which is preliminary data.</text>
</comment>
<dbReference type="Proteomes" id="UP000050867">
    <property type="component" value="Unassembled WGS sequence"/>
</dbReference>
<dbReference type="InterPro" id="IPR011322">
    <property type="entry name" value="N-reg_PII-like_a/b"/>
</dbReference>
<gene>
    <name evidence="2" type="ORF">AQ490_21700</name>
</gene>
<accession>A0A0T6LSX4</accession>
<dbReference type="GO" id="GO:0005507">
    <property type="term" value="F:copper ion binding"/>
    <property type="evidence" value="ECO:0007669"/>
    <property type="project" value="TreeGrafter"/>
</dbReference>
<dbReference type="PANTHER" id="PTHR23419:SF8">
    <property type="entry name" value="FI09726P"/>
    <property type="match status" value="1"/>
</dbReference>